<dbReference type="Pfam" id="PF05056">
    <property type="entry name" value="DUF674"/>
    <property type="match status" value="1"/>
</dbReference>
<dbReference type="PANTHER" id="PTHR33103">
    <property type="entry name" value="OS01G0153900 PROTEIN"/>
    <property type="match status" value="1"/>
</dbReference>
<reference evidence="1" key="1">
    <citation type="journal article" date="2023" name="Science">
        <title>Elucidation of the pathway for biosynthesis of saponin adjuvants from the soapbark tree.</title>
        <authorList>
            <person name="Reed J."/>
            <person name="Orme A."/>
            <person name="El-Demerdash A."/>
            <person name="Owen C."/>
            <person name="Martin L.B.B."/>
            <person name="Misra R.C."/>
            <person name="Kikuchi S."/>
            <person name="Rejzek M."/>
            <person name="Martin A.C."/>
            <person name="Harkess A."/>
            <person name="Leebens-Mack J."/>
            <person name="Louveau T."/>
            <person name="Stephenson M.J."/>
            <person name="Osbourn A."/>
        </authorList>
    </citation>
    <scope>NUCLEOTIDE SEQUENCE</scope>
    <source>
        <strain evidence="1">S10</strain>
    </source>
</reference>
<organism evidence="1 2">
    <name type="scientific">Quillaja saponaria</name>
    <name type="common">Soap bark tree</name>
    <dbReference type="NCBI Taxonomy" id="32244"/>
    <lineage>
        <taxon>Eukaryota</taxon>
        <taxon>Viridiplantae</taxon>
        <taxon>Streptophyta</taxon>
        <taxon>Embryophyta</taxon>
        <taxon>Tracheophyta</taxon>
        <taxon>Spermatophyta</taxon>
        <taxon>Magnoliopsida</taxon>
        <taxon>eudicotyledons</taxon>
        <taxon>Gunneridae</taxon>
        <taxon>Pentapetalae</taxon>
        <taxon>rosids</taxon>
        <taxon>fabids</taxon>
        <taxon>Fabales</taxon>
        <taxon>Quillajaceae</taxon>
        <taxon>Quillaja</taxon>
    </lineage>
</organism>
<dbReference type="KEGG" id="qsa:O6P43_016670"/>
<protein>
    <submittedName>
        <fullName evidence="1">DUF674 family protein</fullName>
    </submittedName>
</protein>
<proteinExistence type="predicted"/>
<name>A0AAD7LNA5_QUISA</name>
<keyword evidence="2" id="KW-1185">Reference proteome</keyword>
<dbReference type="EMBL" id="JARAOO010000007">
    <property type="protein sequence ID" value="KAJ7961311.1"/>
    <property type="molecule type" value="Genomic_DNA"/>
</dbReference>
<accession>A0AAD7LNA5</accession>
<sequence length="101" mass="11434">MIYEKSQPSSSVGVVNEGGAFVKESVTFIISDGLNVLPNYPGESFMLLRNLAIKDMNAIEERTVNICLKEMMDLLRGNLLIFLTINPLIWRTLNRNMFPNL</sequence>
<evidence type="ECO:0000313" key="1">
    <source>
        <dbReference type="EMBL" id="KAJ7961311.1"/>
    </source>
</evidence>
<comment type="caution">
    <text evidence="1">The sequence shown here is derived from an EMBL/GenBank/DDBJ whole genome shotgun (WGS) entry which is preliminary data.</text>
</comment>
<dbReference type="PANTHER" id="PTHR33103:SF27">
    <property type="entry name" value="OS04G0594700 PROTEIN"/>
    <property type="match status" value="1"/>
</dbReference>
<gene>
    <name evidence="1" type="ORF">O6P43_016670</name>
</gene>
<dbReference type="Proteomes" id="UP001163823">
    <property type="component" value="Chromosome 7"/>
</dbReference>
<dbReference type="InterPro" id="IPR007750">
    <property type="entry name" value="DUF674"/>
</dbReference>
<evidence type="ECO:0000313" key="2">
    <source>
        <dbReference type="Proteomes" id="UP001163823"/>
    </source>
</evidence>
<dbReference type="AlphaFoldDB" id="A0AAD7LNA5"/>